<dbReference type="CDD" id="cd02796">
    <property type="entry name" value="tRNA_bind_bactPheRS"/>
    <property type="match status" value="1"/>
</dbReference>
<name>A0AAD5Y186_9FUNG</name>
<dbReference type="Gene3D" id="2.40.50.140">
    <property type="entry name" value="Nucleic acid-binding proteins"/>
    <property type="match status" value="1"/>
</dbReference>
<keyword evidence="6" id="KW-1185">Reference proteome</keyword>
<reference evidence="5" key="1">
    <citation type="submission" date="2020-05" db="EMBL/GenBank/DDBJ databases">
        <title>Phylogenomic resolution of chytrid fungi.</title>
        <authorList>
            <person name="Stajich J.E."/>
            <person name="Amses K."/>
            <person name="Simmons R."/>
            <person name="Seto K."/>
            <person name="Myers J."/>
            <person name="Bonds A."/>
            <person name="Quandt C.A."/>
            <person name="Barry K."/>
            <person name="Liu P."/>
            <person name="Grigoriev I."/>
            <person name="Longcore J.E."/>
            <person name="James T.Y."/>
        </authorList>
    </citation>
    <scope>NUCLEOTIDE SEQUENCE</scope>
    <source>
        <strain evidence="5">PLAUS21</strain>
    </source>
</reference>
<evidence type="ECO:0000256" key="2">
    <source>
        <dbReference type="ARBA" id="ARBA00022884"/>
    </source>
</evidence>
<dbReference type="Pfam" id="PF01588">
    <property type="entry name" value="tRNA_bind"/>
    <property type="match status" value="1"/>
</dbReference>
<dbReference type="EMBL" id="JADGKB010000101">
    <property type="protein sequence ID" value="KAJ3253759.1"/>
    <property type="molecule type" value="Genomic_DNA"/>
</dbReference>
<dbReference type="GO" id="GO:0000049">
    <property type="term" value="F:tRNA binding"/>
    <property type="evidence" value="ECO:0007669"/>
    <property type="project" value="UniProtKB-UniRule"/>
</dbReference>
<dbReference type="Proteomes" id="UP001210925">
    <property type="component" value="Unassembled WGS sequence"/>
</dbReference>
<dbReference type="InterPro" id="IPR002547">
    <property type="entry name" value="tRNA-bd_dom"/>
</dbReference>
<evidence type="ECO:0000313" key="5">
    <source>
        <dbReference type="EMBL" id="KAJ3253759.1"/>
    </source>
</evidence>
<keyword evidence="1 3" id="KW-0820">tRNA-binding</keyword>
<evidence type="ECO:0000256" key="3">
    <source>
        <dbReference type="PROSITE-ProRule" id="PRU00209"/>
    </source>
</evidence>
<dbReference type="PROSITE" id="PS50886">
    <property type="entry name" value="TRBD"/>
    <property type="match status" value="1"/>
</dbReference>
<accession>A0AAD5Y186</accession>
<dbReference type="SUPFAM" id="SSF50249">
    <property type="entry name" value="Nucleic acid-binding proteins"/>
    <property type="match status" value="1"/>
</dbReference>
<proteinExistence type="predicted"/>
<comment type="caution">
    <text evidence="5">The sequence shown here is derived from an EMBL/GenBank/DDBJ whole genome shotgun (WGS) entry which is preliminary data.</text>
</comment>
<dbReference type="AlphaFoldDB" id="A0AAD5Y186"/>
<gene>
    <name evidence="5" type="ORF">HK103_000351</name>
</gene>
<keyword evidence="2 3" id="KW-0694">RNA-binding</keyword>
<evidence type="ECO:0000313" key="6">
    <source>
        <dbReference type="Proteomes" id="UP001210925"/>
    </source>
</evidence>
<protein>
    <recommendedName>
        <fullName evidence="4">tRNA-binding domain-containing protein</fullName>
    </recommendedName>
</protein>
<dbReference type="InterPro" id="IPR033714">
    <property type="entry name" value="tRNA_bind_bactPheRS"/>
</dbReference>
<dbReference type="InterPro" id="IPR012340">
    <property type="entry name" value="NA-bd_OB-fold"/>
</dbReference>
<sequence>MKVVGLVLTCEPVQGKDKLKEITVDIGEGEPVTIITNAPNIQEGSKTVVATIGTELEINGETIELKKTNVGGRPSFGMVCDSKLCGWKGGAEGIAVQIPEDIPVGSPCPVSKPRMGGFEQKEEELSIKDKKALEKAAKKAAAKEKRAAKKEAKTE</sequence>
<organism evidence="5 6">
    <name type="scientific">Boothiomyces macroporosus</name>
    <dbReference type="NCBI Taxonomy" id="261099"/>
    <lineage>
        <taxon>Eukaryota</taxon>
        <taxon>Fungi</taxon>
        <taxon>Fungi incertae sedis</taxon>
        <taxon>Chytridiomycota</taxon>
        <taxon>Chytridiomycota incertae sedis</taxon>
        <taxon>Chytridiomycetes</taxon>
        <taxon>Rhizophydiales</taxon>
        <taxon>Terramycetaceae</taxon>
        <taxon>Boothiomyces</taxon>
    </lineage>
</organism>
<evidence type="ECO:0000256" key="1">
    <source>
        <dbReference type="ARBA" id="ARBA00022555"/>
    </source>
</evidence>
<evidence type="ECO:0000259" key="4">
    <source>
        <dbReference type="PROSITE" id="PS50886"/>
    </source>
</evidence>
<feature type="domain" description="TRNA-binding" evidence="4">
    <location>
        <begin position="1"/>
        <end position="109"/>
    </location>
</feature>